<evidence type="ECO:0000313" key="15">
    <source>
        <dbReference type="EMBL" id="QCI16074.1"/>
    </source>
</evidence>
<dbReference type="InterPro" id="IPR029026">
    <property type="entry name" value="tRNA_m1G_MTases_N"/>
</dbReference>
<evidence type="ECO:0000256" key="9">
    <source>
        <dbReference type="ARBA" id="ARBA00022691"/>
    </source>
</evidence>
<comment type="similarity">
    <text evidence="2 12">Belongs to the RNA methyltransferase RsmE family.</text>
</comment>
<comment type="subcellular location">
    <subcellularLocation>
        <location evidence="1 12">Cytoplasm</location>
    </subcellularLocation>
</comment>
<evidence type="ECO:0000256" key="11">
    <source>
        <dbReference type="ARBA" id="ARBA00047944"/>
    </source>
</evidence>
<evidence type="ECO:0000256" key="2">
    <source>
        <dbReference type="ARBA" id="ARBA00005528"/>
    </source>
</evidence>
<dbReference type="PANTHER" id="PTHR30027:SF3">
    <property type="entry name" value="16S RRNA (URACIL(1498)-N(3))-METHYLTRANSFERASE"/>
    <property type="match status" value="1"/>
</dbReference>
<feature type="domain" description="Ribosomal RNA small subunit methyltransferase E PUA-like" evidence="14">
    <location>
        <begin position="29"/>
        <end position="62"/>
    </location>
</feature>
<name>A0A4D6XLG1_9GAMM</name>
<evidence type="ECO:0000256" key="10">
    <source>
        <dbReference type="ARBA" id="ARBA00025699"/>
    </source>
</evidence>
<dbReference type="PANTHER" id="PTHR30027">
    <property type="entry name" value="RIBOSOMAL RNA SMALL SUBUNIT METHYLTRANSFERASE E"/>
    <property type="match status" value="1"/>
</dbReference>
<comment type="function">
    <text evidence="10 12">Specifically methylates the N3 position of the uracil ring of uridine 1498 (m3U1498) in 16S rRNA. Acts on the fully assembled 30S ribosomal subunit.</text>
</comment>
<protein>
    <recommendedName>
        <fullName evidence="4 12">Ribosomal RNA small subunit methyltransferase E</fullName>
        <ecNumber evidence="3 12">2.1.1.193</ecNumber>
    </recommendedName>
</protein>
<keyword evidence="7 12" id="KW-0489">Methyltransferase</keyword>
<keyword evidence="8 12" id="KW-0808">Transferase</keyword>
<accession>A0A4D6XLG1</accession>
<reference evidence="15 16" key="2">
    <citation type="submission" date="2019-05" db="EMBL/GenBank/DDBJ databases">
        <title>Genome evolution of the obligate endosymbiont Buchnera aphidicola.</title>
        <authorList>
            <person name="Moran N.A."/>
        </authorList>
    </citation>
    <scope>NUCLEOTIDE SEQUENCE [LARGE SCALE GENOMIC DNA]</scope>
    <source>
        <strain evidence="15 16">Aar</strain>
    </source>
</reference>
<evidence type="ECO:0000256" key="3">
    <source>
        <dbReference type="ARBA" id="ARBA00012328"/>
    </source>
</evidence>
<proteinExistence type="inferred from homology"/>
<dbReference type="Pfam" id="PF04452">
    <property type="entry name" value="Methyltrans_RNA"/>
    <property type="match status" value="1"/>
</dbReference>
<feature type="domain" description="Ribosomal RNA small subunit methyltransferase E methyltransferase" evidence="13">
    <location>
        <begin position="76"/>
        <end position="237"/>
    </location>
</feature>
<dbReference type="PIRSF" id="PIRSF015601">
    <property type="entry name" value="MTase_slr0722"/>
    <property type="match status" value="1"/>
</dbReference>
<dbReference type="GO" id="GO:0005737">
    <property type="term" value="C:cytoplasm"/>
    <property type="evidence" value="ECO:0007669"/>
    <property type="project" value="UniProtKB-SubCell"/>
</dbReference>
<dbReference type="Proteomes" id="UP000298654">
    <property type="component" value="Chromosome"/>
</dbReference>
<evidence type="ECO:0000256" key="4">
    <source>
        <dbReference type="ARBA" id="ARBA00013673"/>
    </source>
</evidence>
<dbReference type="OrthoDB" id="9815641at2"/>
<dbReference type="Pfam" id="PF20260">
    <property type="entry name" value="PUA_4"/>
    <property type="match status" value="1"/>
</dbReference>
<dbReference type="InterPro" id="IPR046886">
    <property type="entry name" value="RsmE_MTase_dom"/>
</dbReference>
<dbReference type="AlphaFoldDB" id="A0A4D6XLG1"/>
<comment type="catalytic activity">
    <reaction evidence="11 12">
        <text>uridine(1498) in 16S rRNA + S-adenosyl-L-methionine = N(3)-methyluridine(1498) in 16S rRNA + S-adenosyl-L-homocysteine + H(+)</text>
        <dbReference type="Rhea" id="RHEA:42920"/>
        <dbReference type="Rhea" id="RHEA-COMP:10283"/>
        <dbReference type="Rhea" id="RHEA-COMP:10284"/>
        <dbReference type="ChEBI" id="CHEBI:15378"/>
        <dbReference type="ChEBI" id="CHEBI:57856"/>
        <dbReference type="ChEBI" id="CHEBI:59789"/>
        <dbReference type="ChEBI" id="CHEBI:65315"/>
        <dbReference type="ChEBI" id="CHEBI:74502"/>
        <dbReference type="EC" id="2.1.1.193"/>
    </reaction>
</comment>
<dbReference type="SUPFAM" id="SSF75217">
    <property type="entry name" value="alpha/beta knot"/>
    <property type="match status" value="1"/>
</dbReference>
<evidence type="ECO:0000256" key="5">
    <source>
        <dbReference type="ARBA" id="ARBA00022490"/>
    </source>
</evidence>
<dbReference type="GO" id="GO:0070475">
    <property type="term" value="P:rRNA base methylation"/>
    <property type="evidence" value="ECO:0007669"/>
    <property type="project" value="TreeGrafter"/>
</dbReference>
<evidence type="ECO:0000256" key="6">
    <source>
        <dbReference type="ARBA" id="ARBA00022552"/>
    </source>
</evidence>
<evidence type="ECO:0000313" key="16">
    <source>
        <dbReference type="Proteomes" id="UP000298654"/>
    </source>
</evidence>
<keyword evidence="5 12" id="KW-0963">Cytoplasm</keyword>
<evidence type="ECO:0000256" key="1">
    <source>
        <dbReference type="ARBA" id="ARBA00004496"/>
    </source>
</evidence>
<sequence length="247" mass="28820">MTKHIPRIYINNTFMLNKVYSLSQNYTQYIKKVLRMKVKDIIEIFNNTNHIFLAEIIYISKKIQFKIIMIKLKNVESPLHIHLGQVISKNDKMEFTIQKSIEMGVNIISPLFSEYCSIQKRFINFSNKIKRWENIAIASCQQCNRNIIPQIKNPQDIFLWCKKKNNDFKIVLDPNSSLTLNQIPQSIKYIRILIGPEGGFSDKEIKKIIQYGFVSIRLGPRILRTETASIAAITALQMKFGDLNFTE</sequence>
<organism evidence="15 16">
    <name type="scientific">Buchnera aphidicola</name>
    <name type="common">Artemisaphis artemisicola</name>
    <dbReference type="NCBI Taxonomy" id="1241836"/>
    <lineage>
        <taxon>Bacteria</taxon>
        <taxon>Pseudomonadati</taxon>
        <taxon>Pseudomonadota</taxon>
        <taxon>Gammaproteobacteria</taxon>
        <taxon>Enterobacterales</taxon>
        <taxon>Erwiniaceae</taxon>
        <taxon>Buchnera</taxon>
    </lineage>
</organism>
<reference evidence="15 16" key="1">
    <citation type="submission" date="2018-12" db="EMBL/GenBank/DDBJ databases">
        <authorList>
            <person name="Chong R.A."/>
        </authorList>
    </citation>
    <scope>NUCLEOTIDE SEQUENCE [LARGE SCALE GENOMIC DNA]</scope>
    <source>
        <strain evidence="15 16">Aar</strain>
    </source>
</reference>
<dbReference type="CDD" id="cd18084">
    <property type="entry name" value="RsmE-like"/>
    <property type="match status" value="1"/>
</dbReference>
<dbReference type="NCBIfam" id="TIGR00046">
    <property type="entry name" value="RsmE family RNA methyltransferase"/>
    <property type="match status" value="1"/>
</dbReference>
<dbReference type="InterPro" id="IPR006700">
    <property type="entry name" value="RsmE"/>
</dbReference>
<dbReference type="EMBL" id="CP034900">
    <property type="protein sequence ID" value="QCI16074.1"/>
    <property type="molecule type" value="Genomic_DNA"/>
</dbReference>
<gene>
    <name evidence="15" type="ORF">D9V59_02050</name>
</gene>
<dbReference type="InterPro" id="IPR015947">
    <property type="entry name" value="PUA-like_sf"/>
</dbReference>
<evidence type="ECO:0000256" key="12">
    <source>
        <dbReference type="PIRNR" id="PIRNR015601"/>
    </source>
</evidence>
<dbReference type="NCBIfam" id="NF008692">
    <property type="entry name" value="PRK11713.1-5"/>
    <property type="match status" value="1"/>
</dbReference>
<keyword evidence="9 12" id="KW-0949">S-adenosyl-L-methionine</keyword>
<dbReference type="EC" id="2.1.1.193" evidence="3 12"/>
<dbReference type="SUPFAM" id="SSF88697">
    <property type="entry name" value="PUA domain-like"/>
    <property type="match status" value="1"/>
</dbReference>
<dbReference type="Gene3D" id="2.40.240.20">
    <property type="entry name" value="Hypothetical PUA domain-like, domain 1"/>
    <property type="match status" value="1"/>
</dbReference>
<dbReference type="GO" id="GO:0070042">
    <property type="term" value="F:rRNA (uridine-N3-)-methyltransferase activity"/>
    <property type="evidence" value="ECO:0007669"/>
    <property type="project" value="TreeGrafter"/>
</dbReference>
<keyword evidence="6 12" id="KW-0698">rRNA processing</keyword>
<evidence type="ECO:0000259" key="13">
    <source>
        <dbReference type="Pfam" id="PF04452"/>
    </source>
</evidence>
<dbReference type="Gene3D" id="3.40.1280.10">
    <property type="match status" value="1"/>
</dbReference>
<dbReference type="InterPro" id="IPR029028">
    <property type="entry name" value="Alpha/beta_knot_MTases"/>
</dbReference>
<evidence type="ECO:0000256" key="7">
    <source>
        <dbReference type="ARBA" id="ARBA00022603"/>
    </source>
</evidence>
<dbReference type="InterPro" id="IPR046887">
    <property type="entry name" value="RsmE_PUA-like"/>
</dbReference>
<evidence type="ECO:0000256" key="8">
    <source>
        <dbReference type="ARBA" id="ARBA00022679"/>
    </source>
</evidence>
<evidence type="ECO:0000259" key="14">
    <source>
        <dbReference type="Pfam" id="PF20260"/>
    </source>
</evidence>